<dbReference type="InterPro" id="IPR050462">
    <property type="entry name" value="Retroviral_Gag-Pol_poly"/>
</dbReference>
<keyword evidence="9" id="KW-1185">Reference proteome</keyword>
<dbReference type="InterPro" id="IPR000840">
    <property type="entry name" value="G_retro_matrix"/>
</dbReference>
<dbReference type="InterPro" id="IPR010999">
    <property type="entry name" value="Retrovr_matrix"/>
</dbReference>
<evidence type="ECO:0000259" key="7">
    <source>
        <dbReference type="Pfam" id="PF02093"/>
    </source>
</evidence>
<keyword evidence="4" id="KW-0472">Membrane</keyword>
<dbReference type="GO" id="GO:0019068">
    <property type="term" value="P:virion assembly"/>
    <property type="evidence" value="ECO:0007669"/>
    <property type="project" value="InterPro"/>
</dbReference>
<evidence type="ECO:0000256" key="5">
    <source>
        <dbReference type="SAM" id="MobiDB-lite"/>
    </source>
</evidence>
<dbReference type="AlphaFoldDB" id="A0A8C9H2J4"/>
<dbReference type="Ensembl" id="ENSPTET00000022154.1">
    <property type="protein sequence ID" value="ENSPTEP00000014793.1"/>
    <property type="gene ID" value="ENSPTEG00000016487.1"/>
</dbReference>
<dbReference type="InterPro" id="IPR003036">
    <property type="entry name" value="Gag_P30"/>
</dbReference>
<feature type="domain" description="Core shell protein Gag P30" evidence="7">
    <location>
        <begin position="229"/>
        <end position="278"/>
    </location>
</feature>
<dbReference type="SUPFAM" id="SSF47943">
    <property type="entry name" value="Retrovirus capsid protein, N-terminal core domain"/>
    <property type="match status" value="1"/>
</dbReference>
<dbReference type="SUPFAM" id="SSF47836">
    <property type="entry name" value="Retroviral matrix proteins"/>
    <property type="match status" value="1"/>
</dbReference>
<feature type="region of interest" description="Disordered" evidence="5">
    <location>
        <begin position="112"/>
        <end position="204"/>
    </location>
</feature>
<evidence type="ECO:0008006" key="10">
    <source>
        <dbReference type="Google" id="ProtNLM"/>
    </source>
</evidence>
<dbReference type="Pfam" id="PF01140">
    <property type="entry name" value="Gag_MA"/>
    <property type="match status" value="1"/>
</dbReference>
<evidence type="ECO:0000256" key="1">
    <source>
        <dbReference type="ARBA" id="ARBA00004165"/>
    </source>
</evidence>
<proteinExistence type="predicted"/>
<keyword evidence="3" id="KW-1043">Host membrane</keyword>
<evidence type="ECO:0000256" key="4">
    <source>
        <dbReference type="ARBA" id="ARBA00023136"/>
    </source>
</evidence>
<dbReference type="PANTHER" id="PTHR33166">
    <property type="entry name" value="GAG_P30 DOMAIN-CONTAINING PROTEIN"/>
    <property type="match status" value="1"/>
</dbReference>
<dbReference type="Gene3D" id="1.10.375.10">
    <property type="entry name" value="Human Immunodeficiency Virus Type 1 Capsid Protein"/>
    <property type="match status" value="1"/>
</dbReference>
<dbReference type="Pfam" id="PF02093">
    <property type="entry name" value="Gag_p30"/>
    <property type="match status" value="1"/>
</dbReference>
<dbReference type="Gene3D" id="1.10.150.180">
    <property type="entry name" value="Gamma-retroviral matrix domain"/>
    <property type="match status" value="1"/>
</dbReference>
<name>A0A8C9H2J4_9PRIM</name>
<accession>A0A8C9H2J4</accession>
<reference evidence="8" key="2">
    <citation type="submission" date="2025-09" db="UniProtKB">
        <authorList>
            <consortium name="Ensembl"/>
        </authorList>
    </citation>
    <scope>IDENTIFICATION</scope>
</reference>
<comment type="subcellular location">
    <subcellularLocation>
        <location evidence="1">Host cell membrane</location>
    </subcellularLocation>
</comment>
<feature type="domain" description="Gamma-retroviral matrix protein" evidence="6">
    <location>
        <begin position="2"/>
        <end position="102"/>
    </location>
</feature>
<sequence>QSTPLSLLVNNFKDVKTRGYDLSVELKKGKLITFGHSEWPTFGVGWPPEGTFCLPIITKVKTKIFLPGRSGHPDQIPYILVWQDLVENPPPWLTPFILAPEPCKALVARPVENSHKPKTPSAPPVPVLSDSQDPLTLEPPPYLPHPGPQPQAPPMALPGGHEEREAAAAPVAIENENSSGGPAGQTCGRAQRETVPQPPDSTVALPLREIGPPDDTGNPRLQYWPFSTSDLYNWKTQNAWFSDNPKDLTALLDSAMFTHQPTWDDCQQLLRILFMTEE</sequence>
<evidence type="ECO:0000313" key="8">
    <source>
        <dbReference type="Ensembl" id="ENSPTEP00000014793.1"/>
    </source>
</evidence>
<keyword evidence="2" id="KW-1032">Host cell membrane</keyword>
<dbReference type="Proteomes" id="UP000694416">
    <property type="component" value="Unplaced"/>
</dbReference>
<dbReference type="InterPro" id="IPR008919">
    <property type="entry name" value="Retrov_capsid_N"/>
</dbReference>
<evidence type="ECO:0000256" key="2">
    <source>
        <dbReference type="ARBA" id="ARBA00022511"/>
    </source>
</evidence>
<evidence type="ECO:0000256" key="3">
    <source>
        <dbReference type="ARBA" id="ARBA00022870"/>
    </source>
</evidence>
<evidence type="ECO:0000313" key="9">
    <source>
        <dbReference type="Proteomes" id="UP000694416"/>
    </source>
</evidence>
<dbReference type="InterPro" id="IPR036946">
    <property type="entry name" value="G_retro_matrix_sf"/>
</dbReference>
<organism evidence="8 9">
    <name type="scientific">Piliocolobus tephrosceles</name>
    <name type="common">Ugandan red Colobus</name>
    <dbReference type="NCBI Taxonomy" id="591936"/>
    <lineage>
        <taxon>Eukaryota</taxon>
        <taxon>Metazoa</taxon>
        <taxon>Chordata</taxon>
        <taxon>Craniata</taxon>
        <taxon>Vertebrata</taxon>
        <taxon>Euteleostomi</taxon>
        <taxon>Mammalia</taxon>
        <taxon>Eutheria</taxon>
        <taxon>Euarchontoglires</taxon>
        <taxon>Primates</taxon>
        <taxon>Haplorrhini</taxon>
        <taxon>Catarrhini</taxon>
        <taxon>Cercopithecidae</taxon>
        <taxon>Colobinae</taxon>
        <taxon>Piliocolobus</taxon>
    </lineage>
</organism>
<protein>
    <recommendedName>
        <fullName evidence="10">Gag protein</fullName>
    </recommendedName>
</protein>
<feature type="compositionally biased region" description="Pro residues" evidence="5">
    <location>
        <begin position="137"/>
        <end position="156"/>
    </location>
</feature>
<evidence type="ECO:0000259" key="6">
    <source>
        <dbReference type="Pfam" id="PF01140"/>
    </source>
</evidence>
<reference evidence="8" key="1">
    <citation type="submission" date="2025-08" db="UniProtKB">
        <authorList>
            <consortium name="Ensembl"/>
        </authorList>
    </citation>
    <scope>IDENTIFICATION</scope>
</reference>